<feature type="region of interest" description="Disordered" evidence="2">
    <location>
        <begin position="388"/>
        <end position="452"/>
    </location>
</feature>
<keyword evidence="1" id="KW-0378">Hydrolase</keyword>
<reference evidence="4 5" key="1">
    <citation type="journal article" date="2020" name="Microbiol. Resour. Announc.">
        <title>Draft Genome Sequence of a Cladosporium Species Isolated from the Mesophotic Ascidian Didemnum maculosum.</title>
        <authorList>
            <person name="Gioti A."/>
            <person name="Siaperas R."/>
            <person name="Nikolaivits E."/>
            <person name="Le Goff G."/>
            <person name="Ouazzani J."/>
            <person name="Kotoulas G."/>
            <person name="Topakas E."/>
        </authorList>
    </citation>
    <scope>NUCLEOTIDE SEQUENCE [LARGE SCALE GENOMIC DNA]</scope>
    <source>
        <strain evidence="4 5">TM138-S3</strain>
    </source>
</reference>
<organism evidence="4 5">
    <name type="scientific">Cladosporium halotolerans</name>
    <dbReference type="NCBI Taxonomy" id="1052096"/>
    <lineage>
        <taxon>Eukaryota</taxon>
        <taxon>Fungi</taxon>
        <taxon>Dikarya</taxon>
        <taxon>Ascomycota</taxon>
        <taxon>Pezizomycotina</taxon>
        <taxon>Dothideomycetes</taxon>
        <taxon>Dothideomycetidae</taxon>
        <taxon>Cladosporiales</taxon>
        <taxon>Cladosporiaceae</taxon>
        <taxon>Cladosporium</taxon>
    </lineage>
</organism>
<feature type="signal peptide" evidence="3">
    <location>
        <begin position="1"/>
        <end position="16"/>
    </location>
</feature>
<accession>A0AB34KKF8</accession>
<dbReference type="PANTHER" id="PTHR31956">
    <property type="entry name" value="NON-SPECIFIC PHOSPHOLIPASE C4-RELATED"/>
    <property type="match status" value="1"/>
</dbReference>
<keyword evidence="5" id="KW-1185">Reference proteome</keyword>
<dbReference type="GeneID" id="96009618"/>
<dbReference type="InterPro" id="IPR007312">
    <property type="entry name" value="Phosphoesterase"/>
</dbReference>
<evidence type="ECO:0000313" key="5">
    <source>
        <dbReference type="Proteomes" id="UP000803884"/>
    </source>
</evidence>
<dbReference type="Gene3D" id="3.40.720.10">
    <property type="entry name" value="Alkaline Phosphatase, subunit A"/>
    <property type="match status" value="1"/>
</dbReference>
<protein>
    <recommendedName>
        <fullName evidence="6">Acid phosphatase</fullName>
    </recommendedName>
</protein>
<dbReference type="RefSeq" id="XP_069227151.1">
    <property type="nucleotide sequence ID" value="XM_069376780.1"/>
</dbReference>
<evidence type="ECO:0000313" key="4">
    <source>
        <dbReference type="EMBL" id="KAL1584045.1"/>
    </source>
</evidence>
<dbReference type="FunFam" id="3.40.720.10:FF:000064">
    <property type="entry name" value="Probable acid phosphatase Pho610"/>
    <property type="match status" value="1"/>
</dbReference>
<dbReference type="EMBL" id="JAAQHG020000029">
    <property type="protein sequence ID" value="KAL1584045.1"/>
    <property type="molecule type" value="Genomic_DNA"/>
</dbReference>
<dbReference type="PANTHER" id="PTHR31956:SF15">
    <property type="entry name" value="ACID PHOSPHATASE PHOA"/>
    <property type="match status" value="1"/>
</dbReference>
<dbReference type="Pfam" id="PF04185">
    <property type="entry name" value="Phosphoesterase"/>
    <property type="match status" value="1"/>
</dbReference>
<proteinExistence type="predicted"/>
<gene>
    <name evidence="4" type="ORF">WHR41_08176</name>
</gene>
<evidence type="ECO:0000256" key="3">
    <source>
        <dbReference type="SAM" id="SignalP"/>
    </source>
</evidence>
<dbReference type="GO" id="GO:0009395">
    <property type="term" value="P:phospholipid catabolic process"/>
    <property type="evidence" value="ECO:0007669"/>
    <property type="project" value="TreeGrafter"/>
</dbReference>
<feature type="chain" id="PRO_5044220138" description="Acid phosphatase" evidence="3">
    <location>
        <begin position="17"/>
        <end position="452"/>
    </location>
</feature>
<dbReference type="GO" id="GO:0016788">
    <property type="term" value="F:hydrolase activity, acting on ester bonds"/>
    <property type="evidence" value="ECO:0007669"/>
    <property type="project" value="InterPro"/>
</dbReference>
<comment type="caution">
    <text evidence="4">The sequence shown here is derived from an EMBL/GenBank/DDBJ whole genome shotgun (WGS) entry which is preliminary data.</text>
</comment>
<keyword evidence="3" id="KW-0732">Signal</keyword>
<name>A0AB34KKF8_9PEZI</name>
<evidence type="ECO:0008006" key="6">
    <source>
        <dbReference type="Google" id="ProtNLM"/>
    </source>
</evidence>
<dbReference type="Proteomes" id="UP000803884">
    <property type="component" value="Unassembled WGS sequence"/>
</dbReference>
<dbReference type="AlphaFoldDB" id="A0AB34KKF8"/>
<sequence length="452" mass="49455">MYALTLSALAIAGAAAQADIYTATASADVAAAQATAKTSQPTSHVRGKVFDRFVTIWLENTDYDKAFADPNLQWLASQGISVNNYFGVTHPSMPNYIASIGGDTFGCDNDDFKQIDANVSTLIDLLEDKGISWSSYQEDMPYSGFEGKAYVNQQTKANDYVRKHNPPVIFDANTTPERLSAQKNISMINKDASMFHKDLAEGKLPQWMFITPNMTSDGHDTSVTTAGQWCRDLLEPLINDKKSSFWDRTLVLLTFDESETYTKSNRVFSILLGDAVPKHLHGTKDDSYYNHYSEIATVEANWDLHTLGRFDVGANVFDFVGKKTGDHIRPWAAATDANPSIFFNSSYAGPLNENFETAPYEAPNVNIKSPGSGRTVLPAIVEKWGGKSLPTPPKYGMGPGPAAPPAPGKKPGKENPPKPGDEASNATYYTDKVEIPDGQHPPPGFDYNDAQN</sequence>
<feature type="compositionally biased region" description="Basic and acidic residues" evidence="2">
    <location>
        <begin position="411"/>
        <end position="421"/>
    </location>
</feature>
<evidence type="ECO:0000256" key="2">
    <source>
        <dbReference type="SAM" id="MobiDB-lite"/>
    </source>
</evidence>
<dbReference type="InterPro" id="IPR017850">
    <property type="entry name" value="Alkaline_phosphatase_core_sf"/>
</dbReference>
<evidence type="ECO:0000256" key="1">
    <source>
        <dbReference type="ARBA" id="ARBA00022801"/>
    </source>
</evidence>